<dbReference type="PANTHER" id="PTHR10629:SF50">
    <property type="entry name" value="DNA (CYTOSINE-5)-METHYLTRANSFERASE CMT3"/>
    <property type="match status" value="1"/>
</dbReference>
<dbReference type="PROSITE" id="PS00095">
    <property type="entry name" value="C5_MTASE_2"/>
    <property type="match status" value="1"/>
</dbReference>
<dbReference type="eggNOG" id="COG0270">
    <property type="taxonomic scope" value="Bacteria"/>
</dbReference>
<keyword evidence="2 7" id="KW-0489">Methyltransferase</keyword>
<dbReference type="PROSITE" id="PS00094">
    <property type="entry name" value="C5_MTASE_1"/>
    <property type="match status" value="1"/>
</dbReference>
<name>W9V3V1_9GAMM</name>
<reference evidence="8 9" key="1">
    <citation type="submission" date="2012-11" db="EMBL/GenBank/DDBJ databases">
        <title>Genome assembly of Thiorhodococcus sp. AK35.</title>
        <authorList>
            <person name="Nupur N."/>
            <person name="Khatri I."/>
            <person name="Subramanian S."/>
            <person name="Pinnaka A."/>
        </authorList>
    </citation>
    <scope>NUCLEOTIDE SEQUENCE [LARGE SCALE GENOMIC DNA]</scope>
    <source>
        <strain evidence="8 9">AK35</strain>
    </source>
</reference>
<evidence type="ECO:0000256" key="5">
    <source>
        <dbReference type="ARBA" id="ARBA00022747"/>
    </source>
</evidence>
<evidence type="ECO:0000256" key="1">
    <source>
        <dbReference type="ARBA" id="ARBA00011975"/>
    </source>
</evidence>
<comment type="similarity">
    <text evidence="7">Belongs to the class I-like SAM-binding methyltransferase superfamily. C5-methyltransferase family.</text>
</comment>
<dbReference type="GO" id="GO:0003886">
    <property type="term" value="F:DNA (cytosine-5-)-methyltransferase activity"/>
    <property type="evidence" value="ECO:0007669"/>
    <property type="project" value="UniProtKB-EC"/>
</dbReference>
<dbReference type="GO" id="GO:0032259">
    <property type="term" value="P:methylation"/>
    <property type="evidence" value="ECO:0007669"/>
    <property type="project" value="UniProtKB-KW"/>
</dbReference>
<dbReference type="PROSITE" id="PS51679">
    <property type="entry name" value="SAM_MT_C5"/>
    <property type="match status" value="1"/>
</dbReference>
<comment type="caution">
    <text evidence="8">The sequence shown here is derived from an EMBL/GenBank/DDBJ whole genome shotgun (WGS) entry which is preliminary data.</text>
</comment>
<evidence type="ECO:0000313" key="9">
    <source>
        <dbReference type="Proteomes" id="UP000019460"/>
    </source>
</evidence>
<gene>
    <name evidence="8" type="ORF">D779_3106</name>
</gene>
<evidence type="ECO:0000256" key="2">
    <source>
        <dbReference type="ARBA" id="ARBA00022603"/>
    </source>
</evidence>
<dbReference type="InterPro" id="IPR050390">
    <property type="entry name" value="C5-Methyltransferase"/>
</dbReference>
<keyword evidence="9" id="KW-1185">Reference proteome</keyword>
<dbReference type="Pfam" id="PF00145">
    <property type="entry name" value="DNA_methylase"/>
    <property type="match status" value="1"/>
</dbReference>
<accession>W9V3V1</accession>
<dbReference type="GO" id="GO:0003677">
    <property type="term" value="F:DNA binding"/>
    <property type="evidence" value="ECO:0007669"/>
    <property type="project" value="TreeGrafter"/>
</dbReference>
<dbReference type="EC" id="2.1.1.37" evidence="1"/>
<evidence type="ECO:0000256" key="7">
    <source>
        <dbReference type="PROSITE-ProRule" id="PRU01016"/>
    </source>
</evidence>
<comment type="catalytic activity">
    <reaction evidence="6">
        <text>a 2'-deoxycytidine in DNA + S-adenosyl-L-methionine = a 5-methyl-2'-deoxycytidine in DNA + S-adenosyl-L-homocysteine + H(+)</text>
        <dbReference type="Rhea" id="RHEA:13681"/>
        <dbReference type="Rhea" id="RHEA-COMP:11369"/>
        <dbReference type="Rhea" id="RHEA-COMP:11370"/>
        <dbReference type="ChEBI" id="CHEBI:15378"/>
        <dbReference type="ChEBI" id="CHEBI:57856"/>
        <dbReference type="ChEBI" id="CHEBI:59789"/>
        <dbReference type="ChEBI" id="CHEBI:85452"/>
        <dbReference type="ChEBI" id="CHEBI:85454"/>
        <dbReference type="EC" id="2.1.1.37"/>
    </reaction>
</comment>
<proteinExistence type="inferred from homology"/>
<sequence length="357" mass="38567">MAQLVLKEKFRNIPLSADVADLAALPDVDLVCAGFPCQNLSMAGDKKGLAGAKSGIVSHLFRLLEGQRVPWVVIENVYFMLHLQNGSGIAGVLDPLEALGYRWAYRVVDSRSFGLAQRRRRVFIVASTSNDPRQVLLADERVDKSLPQVDLGHPIGFYWTEGKSGHGLTGNAIPPLKAGSALGIPSAPAVLLPNGRVAVPPIQVAETLQGFETDWTAALDQAGCGRYRWRLVGNAVSVPVAEWIGRRLQAPAFYDASQDRPLPAGAKWPNAAWNMGTGRHASGASAFPVETPLGRLADMDTNDWPDLSEKALGGFLRRARASNLRYPTGFLDALESHLARLAVSSIAGLRTGERHIR</sequence>
<evidence type="ECO:0000256" key="3">
    <source>
        <dbReference type="ARBA" id="ARBA00022679"/>
    </source>
</evidence>
<feature type="active site" evidence="7">
    <location>
        <position position="37"/>
    </location>
</feature>
<evidence type="ECO:0000256" key="6">
    <source>
        <dbReference type="ARBA" id="ARBA00047422"/>
    </source>
</evidence>
<dbReference type="InterPro" id="IPR031303">
    <property type="entry name" value="C5_meth_CS"/>
</dbReference>
<dbReference type="EMBL" id="AONC01000051">
    <property type="protein sequence ID" value="EXJ13999.1"/>
    <property type="molecule type" value="Genomic_DNA"/>
</dbReference>
<dbReference type="Gene3D" id="3.40.50.150">
    <property type="entry name" value="Vaccinia Virus protein VP39"/>
    <property type="match status" value="1"/>
</dbReference>
<dbReference type="AlphaFoldDB" id="W9V3V1"/>
<dbReference type="PANTHER" id="PTHR10629">
    <property type="entry name" value="CYTOSINE-SPECIFIC METHYLTRANSFERASE"/>
    <property type="match status" value="1"/>
</dbReference>
<keyword evidence="4 7" id="KW-0949">S-adenosyl-L-methionine</keyword>
<organism evidence="8 9">
    <name type="scientific">Imhoffiella purpurea</name>
    <dbReference type="NCBI Taxonomy" id="1249627"/>
    <lineage>
        <taxon>Bacteria</taxon>
        <taxon>Pseudomonadati</taxon>
        <taxon>Pseudomonadota</taxon>
        <taxon>Gammaproteobacteria</taxon>
        <taxon>Chromatiales</taxon>
        <taxon>Chromatiaceae</taxon>
        <taxon>Imhoffiella</taxon>
    </lineage>
</organism>
<dbReference type="InterPro" id="IPR001525">
    <property type="entry name" value="C5_MeTfrase"/>
</dbReference>
<dbReference type="STRING" id="1249627.D779_3106"/>
<dbReference type="SUPFAM" id="SSF53335">
    <property type="entry name" value="S-adenosyl-L-methionine-dependent methyltransferases"/>
    <property type="match status" value="1"/>
</dbReference>
<evidence type="ECO:0000256" key="4">
    <source>
        <dbReference type="ARBA" id="ARBA00022691"/>
    </source>
</evidence>
<dbReference type="InterPro" id="IPR029063">
    <property type="entry name" value="SAM-dependent_MTases_sf"/>
</dbReference>
<dbReference type="GO" id="GO:0009307">
    <property type="term" value="P:DNA restriction-modification system"/>
    <property type="evidence" value="ECO:0007669"/>
    <property type="project" value="UniProtKB-KW"/>
</dbReference>
<keyword evidence="3 7" id="KW-0808">Transferase</keyword>
<dbReference type="GO" id="GO:0044027">
    <property type="term" value="P:negative regulation of gene expression via chromosomal CpG island methylation"/>
    <property type="evidence" value="ECO:0007669"/>
    <property type="project" value="TreeGrafter"/>
</dbReference>
<dbReference type="InterPro" id="IPR018117">
    <property type="entry name" value="C5_DNA_meth_AS"/>
</dbReference>
<keyword evidence="5" id="KW-0680">Restriction system</keyword>
<protein>
    <recommendedName>
        <fullName evidence="1">DNA (cytosine-5-)-methyltransferase</fullName>
        <ecNumber evidence="1">2.1.1.37</ecNumber>
    </recommendedName>
</protein>
<evidence type="ECO:0000313" key="8">
    <source>
        <dbReference type="EMBL" id="EXJ13999.1"/>
    </source>
</evidence>
<dbReference type="Proteomes" id="UP000019460">
    <property type="component" value="Unassembled WGS sequence"/>
</dbReference>